<dbReference type="UniPathway" id="UPA00539"/>
<evidence type="ECO:0000256" key="5">
    <source>
        <dbReference type="SAM" id="MobiDB-lite"/>
    </source>
</evidence>
<evidence type="ECO:0000256" key="3">
    <source>
        <dbReference type="ARBA" id="ARBA00015086"/>
    </source>
</evidence>
<dbReference type="Proteomes" id="UP000440224">
    <property type="component" value="Unassembled WGS sequence"/>
</dbReference>
<comment type="similarity">
    <text evidence="2">Belongs to the PqqA family.</text>
</comment>
<sequence length="50" mass="5739">MKSERRRGMNTKPAWQTPRIVEIPVGLEIGAYTPPEVDRERLAKRPPPRG</sequence>
<reference evidence="6 7" key="1">
    <citation type="submission" date="2019-10" db="EMBL/GenBank/DDBJ databases">
        <title>A soil myxobacterium in the family Polyangiaceae.</title>
        <authorList>
            <person name="Li Y."/>
            <person name="Wang J."/>
        </authorList>
    </citation>
    <scope>NUCLEOTIDE SEQUENCE [LARGE SCALE GENOMIC DNA]</scope>
    <source>
        <strain evidence="6 7">DSM 14734</strain>
    </source>
</reference>
<protein>
    <recommendedName>
        <fullName evidence="3">Coenzyme PQQ synthesis protein A</fullName>
    </recommendedName>
</protein>
<feature type="region of interest" description="Disordered" evidence="5">
    <location>
        <begin position="27"/>
        <end position="50"/>
    </location>
</feature>
<dbReference type="InterPro" id="IPR011725">
    <property type="entry name" value="PQQ_synth_PqqA"/>
</dbReference>
<dbReference type="GO" id="GO:0018189">
    <property type="term" value="P:pyrroloquinoline quinone biosynthetic process"/>
    <property type="evidence" value="ECO:0007669"/>
    <property type="project" value="UniProtKB-UniPathway"/>
</dbReference>
<evidence type="ECO:0000256" key="1">
    <source>
        <dbReference type="ARBA" id="ARBA00004886"/>
    </source>
</evidence>
<keyword evidence="4" id="KW-0884">PQQ biosynthesis</keyword>
<organism evidence="6 7">
    <name type="scientific">Polyangium spumosum</name>
    <dbReference type="NCBI Taxonomy" id="889282"/>
    <lineage>
        <taxon>Bacteria</taxon>
        <taxon>Pseudomonadati</taxon>
        <taxon>Myxococcota</taxon>
        <taxon>Polyangia</taxon>
        <taxon>Polyangiales</taxon>
        <taxon>Polyangiaceae</taxon>
        <taxon>Polyangium</taxon>
    </lineage>
</organism>
<comment type="caution">
    <text evidence="6">The sequence shown here is derived from an EMBL/GenBank/DDBJ whole genome shotgun (WGS) entry which is preliminary data.</text>
</comment>
<dbReference type="AlphaFoldDB" id="A0A6N7Q1C6"/>
<dbReference type="Pfam" id="PF08042">
    <property type="entry name" value="PqqA"/>
    <property type="match status" value="1"/>
</dbReference>
<evidence type="ECO:0000313" key="7">
    <source>
        <dbReference type="Proteomes" id="UP000440224"/>
    </source>
</evidence>
<dbReference type="EMBL" id="WJIE01000018">
    <property type="protein sequence ID" value="MRG97507.1"/>
    <property type="molecule type" value="Genomic_DNA"/>
</dbReference>
<evidence type="ECO:0000256" key="4">
    <source>
        <dbReference type="ARBA" id="ARBA00022905"/>
    </source>
</evidence>
<gene>
    <name evidence="6" type="primary">pqqA</name>
    <name evidence="6" type="ORF">GF068_37100</name>
</gene>
<evidence type="ECO:0000256" key="2">
    <source>
        <dbReference type="ARBA" id="ARBA00009325"/>
    </source>
</evidence>
<accession>A0A6N7Q1C6</accession>
<keyword evidence="7" id="KW-1185">Reference proteome</keyword>
<name>A0A6N7Q1C6_9BACT</name>
<comment type="pathway">
    <text evidence="1">Cofactor biosynthesis; pyrroloquinoline quinone biosynthesis.</text>
</comment>
<proteinExistence type="inferred from homology"/>
<evidence type="ECO:0000313" key="6">
    <source>
        <dbReference type="EMBL" id="MRG97507.1"/>
    </source>
</evidence>
<dbReference type="NCBIfam" id="TIGR02107">
    <property type="entry name" value="PQQ_syn_pqqA"/>
    <property type="match status" value="1"/>
</dbReference>